<name>A0ABT8DXH5_9BURK</name>
<proteinExistence type="predicted"/>
<dbReference type="SUPFAM" id="SSF56601">
    <property type="entry name" value="beta-lactamase/transpeptidase-like"/>
    <property type="match status" value="1"/>
</dbReference>
<keyword evidence="2" id="KW-0378">Hydrolase</keyword>
<organism evidence="2 3">
    <name type="scientific">Roseateles violae</name>
    <dbReference type="NCBI Taxonomy" id="3058042"/>
    <lineage>
        <taxon>Bacteria</taxon>
        <taxon>Pseudomonadati</taxon>
        <taxon>Pseudomonadota</taxon>
        <taxon>Betaproteobacteria</taxon>
        <taxon>Burkholderiales</taxon>
        <taxon>Sphaerotilaceae</taxon>
        <taxon>Roseateles</taxon>
    </lineage>
</organism>
<protein>
    <submittedName>
        <fullName evidence="2">Serine hydrolase domain-containing protein</fullName>
        <ecNumber evidence="2">3.1.1.103</ecNumber>
    </submittedName>
</protein>
<comment type="caution">
    <text evidence="2">The sequence shown here is derived from an EMBL/GenBank/DDBJ whole genome shotgun (WGS) entry which is preliminary data.</text>
</comment>
<dbReference type="InterPro" id="IPR012338">
    <property type="entry name" value="Beta-lactam/transpept-like"/>
</dbReference>
<dbReference type="Pfam" id="PF00144">
    <property type="entry name" value="Beta-lactamase"/>
    <property type="match status" value="1"/>
</dbReference>
<keyword evidence="3" id="KW-1185">Reference proteome</keyword>
<dbReference type="InterPro" id="IPR050491">
    <property type="entry name" value="AmpC-like"/>
</dbReference>
<reference evidence="2 3" key="1">
    <citation type="submission" date="2023-06" db="EMBL/GenBank/DDBJ databases">
        <title>Pelomonas sp. PFR6 16S ribosomal RNA gene Genome sequencing and assembly.</title>
        <authorList>
            <person name="Woo H."/>
        </authorList>
    </citation>
    <scope>NUCLEOTIDE SEQUENCE [LARGE SCALE GENOMIC DNA]</scope>
    <source>
        <strain evidence="2 3">PFR6</strain>
    </source>
</reference>
<evidence type="ECO:0000259" key="1">
    <source>
        <dbReference type="Pfam" id="PF00144"/>
    </source>
</evidence>
<dbReference type="RefSeq" id="WP_290360470.1">
    <property type="nucleotide sequence ID" value="NZ_JAUHHC010000005.1"/>
</dbReference>
<dbReference type="PANTHER" id="PTHR46825:SF9">
    <property type="entry name" value="BETA-LACTAMASE-RELATED DOMAIN-CONTAINING PROTEIN"/>
    <property type="match status" value="1"/>
</dbReference>
<dbReference type="PANTHER" id="PTHR46825">
    <property type="entry name" value="D-ALANYL-D-ALANINE-CARBOXYPEPTIDASE/ENDOPEPTIDASE AMPH"/>
    <property type="match status" value="1"/>
</dbReference>
<evidence type="ECO:0000313" key="2">
    <source>
        <dbReference type="EMBL" id="MDN3922155.1"/>
    </source>
</evidence>
<dbReference type="Proteomes" id="UP001228044">
    <property type="component" value="Unassembled WGS sequence"/>
</dbReference>
<dbReference type="EMBL" id="JAUHHC010000005">
    <property type="protein sequence ID" value="MDN3922155.1"/>
    <property type="molecule type" value="Genomic_DNA"/>
</dbReference>
<sequence length="547" mass="58897">MNPLNETADMKLGVQERIDEVLARFDRSDEPGLAIGVASRGKVIYQRAFGLASLELGIANKLSTRFRIASTSKHFACLAVMLLSEEGKVDIDASVRGVIPELPAEAGEPTLRQLMTHTSGLRDFFDVSLLVDGISVKPRGYALEKQLRLGGSNFAPGQKAMYNNGGYQLLSLVVDRVAGMSLEDFVAKRIFEPIGMRNSSWASSDIDIVPGLATLHTPRAEGGWRKGQFPYEDMRAEGGMVSTVDDMLLWLAHLRAETKQVGSAATWQQMTTPSQLASGLEVPYAFGLMPQTYRGLGVIHHGGGVIGGACQMITVPSRELDVVILTNGALVNPMDLAETVIDCVLLDETLEPRAINALAEPFRALIGKTYRSTSSDIVVRFDDLGGGVFASVCNTPLPTMNVDGNLAVPFEKVATGPIVFRTAELKQLAEVAPDELVMTEGCVTETLSLIGDPPTDIPDELVGHYAVPELGTTAEVSLDHGKLKLVVQGLYGHGAYFLQAVGCGAYLCEYAVAFPMRAALRVERNANGVTGFSYSSLRTRGVKFVRS</sequence>
<dbReference type="EC" id="3.1.1.103" evidence="2"/>
<dbReference type="Gene3D" id="3.40.710.10">
    <property type="entry name" value="DD-peptidase/beta-lactamase superfamily"/>
    <property type="match status" value="1"/>
</dbReference>
<evidence type="ECO:0000313" key="3">
    <source>
        <dbReference type="Proteomes" id="UP001228044"/>
    </source>
</evidence>
<gene>
    <name evidence="2" type="ORF">QWJ38_17835</name>
</gene>
<accession>A0ABT8DXH5</accession>
<feature type="domain" description="Beta-lactamase-related" evidence="1">
    <location>
        <begin position="28"/>
        <end position="333"/>
    </location>
</feature>
<dbReference type="GO" id="GO:0016787">
    <property type="term" value="F:hydrolase activity"/>
    <property type="evidence" value="ECO:0007669"/>
    <property type="project" value="UniProtKB-KW"/>
</dbReference>
<dbReference type="InterPro" id="IPR001466">
    <property type="entry name" value="Beta-lactam-related"/>
</dbReference>